<dbReference type="PROSITE" id="PS00687">
    <property type="entry name" value="ALDEHYDE_DEHYDR_GLU"/>
    <property type="match status" value="1"/>
</dbReference>
<dbReference type="InterPro" id="IPR016160">
    <property type="entry name" value="Ald_DH_CS_CYS"/>
</dbReference>
<keyword evidence="8" id="KW-1185">Reference proteome</keyword>
<evidence type="ECO:0000256" key="1">
    <source>
        <dbReference type="ARBA" id="ARBA00009986"/>
    </source>
</evidence>
<dbReference type="InterPro" id="IPR016163">
    <property type="entry name" value="Ald_DH_C"/>
</dbReference>
<feature type="domain" description="Aldehyde dehydrogenase" evidence="6">
    <location>
        <begin position="30"/>
        <end position="495"/>
    </location>
</feature>
<dbReference type="InterPro" id="IPR016161">
    <property type="entry name" value="Ald_DH/histidinol_DH"/>
</dbReference>
<dbReference type="Proteomes" id="UP001320898">
    <property type="component" value="Unassembled WGS sequence"/>
</dbReference>
<evidence type="ECO:0000256" key="2">
    <source>
        <dbReference type="ARBA" id="ARBA00023002"/>
    </source>
</evidence>
<dbReference type="RefSeq" id="WP_261616520.1">
    <property type="nucleotide sequence ID" value="NZ_JALIDZ010000006.1"/>
</dbReference>
<organism evidence="7 8">
    <name type="scientific">Microbaculum marinisediminis</name>
    <dbReference type="NCBI Taxonomy" id="2931392"/>
    <lineage>
        <taxon>Bacteria</taxon>
        <taxon>Pseudomonadati</taxon>
        <taxon>Pseudomonadota</taxon>
        <taxon>Alphaproteobacteria</taxon>
        <taxon>Hyphomicrobiales</taxon>
        <taxon>Tepidamorphaceae</taxon>
        <taxon>Microbaculum</taxon>
    </lineage>
</organism>
<dbReference type="SUPFAM" id="SSF53720">
    <property type="entry name" value="ALDH-like"/>
    <property type="match status" value="1"/>
</dbReference>
<dbReference type="PANTHER" id="PTHR11699">
    <property type="entry name" value="ALDEHYDE DEHYDROGENASE-RELATED"/>
    <property type="match status" value="1"/>
</dbReference>
<dbReference type="GO" id="GO:0016620">
    <property type="term" value="F:oxidoreductase activity, acting on the aldehyde or oxo group of donors, NAD or NADP as acceptor"/>
    <property type="evidence" value="ECO:0007669"/>
    <property type="project" value="InterPro"/>
</dbReference>
<dbReference type="Pfam" id="PF00171">
    <property type="entry name" value="Aldedh"/>
    <property type="match status" value="1"/>
</dbReference>
<comment type="caution">
    <text evidence="7">The sequence shown here is derived from an EMBL/GenBank/DDBJ whole genome shotgun (WGS) entry which is preliminary data.</text>
</comment>
<dbReference type="EMBL" id="JALIDZ010000006">
    <property type="protein sequence ID" value="MCT8972935.1"/>
    <property type="molecule type" value="Genomic_DNA"/>
</dbReference>
<sequence length="499" mass="52775">MDLSNVPSLISPVVSEFLSRRHKHYIGGEWVDSVSGKTTTVEDPATGLTLATVAEGDAADVDLAVAAARKAFESGPWPSMSPIERGKLITRLAMRIEELADELAEIEAIDGGKPLAFARHGDMSQVYTTYHYMAGWASKLNGEQIQVTGGGDVLAYTLRQPVGVAGLILPWNFPQVLLSYKLAPALATGCTVVIKPAEQTPLSSIRLAEIIEEVGFPPGVVNVVTGFGDTAGAAIAAHPDVDKIAFTGSTEIGKIVARAATGTMKRITLELGGKSPVIVFPDADMEKTIPGIAGAGFYHQGQVCTAGTRIYVHKSVHDRLLEGLAEQGAGWKAGHPLQPGTTLGPLISDEQLQRVSYYIDEGRKSGASVVSGGKRIGNAGYFVEPTILANTDHTMSVVREEIFGPVICAMSFDDDDLDQIARSANDTPYGLAASIWTSNLSVAHKMASRIKAGNVWINSHSAFDSALPFGGAKQSGQGRECGFEAIRAYAELKSVSAAL</sequence>
<dbReference type="FunFam" id="3.40.309.10:FF:000012">
    <property type="entry name" value="Betaine aldehyde dehydrogenase"/>
    <property type="match status" value="1"/>
</dbReference>
<dbReference type="Gene3D" id="3.40.605.10">
    <property type="entry name" value="Aldehyde Dehydrogenase, Chain A, domain 1"/>
    <property type="match status" value="1"/>
</dbReference>
<evidence type="ECO:0000256" key="5">
    <source>
        <dbReference type="RuleBase" id="RU003345"/>
    </source>
</evidence>
<keyword evidence="2 5" id="KW-0560">Oxidoreductase</keyword>
<dbReference type="InterPro" id="IPR016162">
    <property type="entry name" value="Ald_DH_N"/>
</dbReference>
<evidence type="ECO:0000313" key="7">
    <source>
        <dbReference type="EMBL" id="MCT8972935.1"/>
    </source>
</evidence>
<reference evidence="7 8" key="1">
    <citation type="submission" date="2022-04" db="EMBL/GenBank/DDBJ databases">
        <authorList>
            <person name="Ye Y.-Q."/>
            <person name="Du Z.-J."/>
        </authorList>
    </citation>
    <scope>NUCLEOTIDE SEQUENCE [LARGE SCALE GENOMIC DNA]</scope>
    <source>
        <strain evidence="7 8">A6E488</strain>
    </source>
</reference>
<gene>
    <name evidence="7" type="ORF">MUB46_13805</name>
</gene>
<dbReference type="Gene3D" id="3.40.309.10">
    <property type="entry name" value="Aldehyde Dehydrogenase, Chain A, domain 2"/>
    <property type="match status" value="1"/>
</dbReference>
<dbReference type="PROSITE" id="PS00070">
    <property type="entry name" value="ALDEHYDE_DEHYDR_CYS"/>
    <property type="match status" value="1"/>
</dbReference>
<dbReference type="FunFam" id="3.40.605.10:FF:000007">
    <property type="entry name" value="NAD/NADP-dependent betaine aldehyde dehydrogenase"/>
    <property type="match status" value="1"/>
</dbReference>
<feature type="active site" evidence="4">
    <location>
        <position position="270"/>
    </location>
</feature>
<name>A0AAW5R320_9HYPH</name>
<proteinExistence type="inferred from homology"/>
<evidence type="ECO:0000256" key="3">
    <source>
        <dbReference type="ARBA" id="ARBA00023097"/>
    </source>
</evidence>
<dbReference type="InterPro" id="IPR015590">
    <property type="entry name" value="Aldehyde_DH_dom"/>
</dbReference>
<accession>A0AAW5R320</accession>
<comment type="similarity">
    <text evidence="1 5">Belongs to the aldehyde dehydrogenase family.</text>
</comment>
<evidence type="ECO:0000259" key="6">
    <source>
        <dbReference type="Pfam" id="PF00171"/>
    </source>
</evidence>
<dbReference type="AlphaFoldDB" id="A0AAW5R320"/>
<protein>
    <submittedName>
        <fullName evidence="7">Aldehyde dehydrogenase family protein</fullName>
    </submittedName>
</protein>
<evidence type="ECO:0000256" key="4">
    <source>
        <dbReference type="PROSITE-ProRule" id="PRU10007"/>
    </source>
</evidence>
<evidence type="ECO:0000313" key="8">
    <source>
        <dbReference type="Proteomes" id="UP001320898"/>
    </source>
</evidence>
<dbReference type="InterPro" id="IPR029510">
    <property type="entry name" value="Ald_DH_CS_GLU"/>
</dbReference>
<keyword evidence="3" id="KW-0558">Oxidation</keyword>